<feature type="transmembrane region" description="Helical" evidence="7">
    <location>
        <begin position="90"/>
        <end position="111"/>
    </location>
</feature>
<feature type="transmembrane region" description="Helical" evidence="7">
    <location>
        <begin position="157"/>
        <end position="177"/>
    </location>
</feature>
<protein>
    <submittedName>
        <fullName evidence="9">Carbohydrate ABC transporter permease</fullName>
    </submittedName>
</protein>
<evidence type="ECO:0000256" key="5">
    <source>
        <dbReference type="ARBA" id="ARBA00022989"/>
    </source>
</evidence>
<accession>A0A7M1SZ53</accession>
<dbReference type="SUPFAM" id="SSF161098">
    <property type="entry name" value="MetI-like"/>
    <property type="match status" value="1"/>
</dbReference>
<dbReference type="GO" id="GO:0005886">
    <property type="term" value="C:plasma membrane"/>
    <property type="evidence" value="ECO:0007669"/>
    <property type="project" value="UniProtKB-SubCell"/>
</dbReference>
<dbReference type="EMBL" id="CP063169">
    <property type="protein sequence ID" value="QOR72829.1"/>
    <property type="molecule type" value="Genomic_DNA"/>
</dbReference>
<dbReference type="GO" id="GO:0055085">
    <property type="term" value="P:transmembrane transport"/>
    <property type="evidence" value="ECO:0007669"/>
    <property type="project" value="InterPro"/>
</dbReference>
<name>A0A7M1SZ53_9MICO</name>
<dbReference type="Gene3D" id="1.10.3720.10">
    <property type="entry name" value="MetI-like"/>
    <property type="match status" value="1"/>
</dbReference>
<sequence length="293" mass="32529">MPTRNDSHRLRRDAQRRSRLGSAAYHLGMIVVCAIVLYPAAWMFMSSLKPSSEIIGNVNLIPENGSLDNFATALSGIAGISFWTFFLNSLIIAVFSVVGVVVSSAVAAYAFARIEYRGKKVWFALMVATMLLPFHVTIIPQYILFQNLGLINNFGSLLIPKFLATEAFFVFLMIQFLRGIPRELDEAARIDGAGHVRVFSSIILPLLRPAMITAAIFTFIASWNDFLGPLLYLKRPDLYTLPVALRLFVDQTTTSDYGAQVAMAVLALIPVMIFFFVFQRYLIDGVATQGLKG</sequence>
<evidence type="ECO:0000256" key="1">
    <source>
        <dbReference type="ARBA" id="ARBA00004651"/>
    </source>
</evidence>
<evidence type="ECO:0000256" key="7">
    <source>
        <dbReference type="RuleBase" id="RU363032"/>
    </source>
</evidence>
<organism evidence="9 10">
    <name type="scientific">Ruania alkalisoli</name>
    <dbReference type="NCBI Taxonomy" id="2779775"/>
    <lineage>
        <taxon>Bacteria</taxon>
        <taxon>Bacillati</taxon>
        <taxon>Actinomycetota</taxon>
        <taxon>Actinomycetes</taxon>
        <taxon>Micrococcales</taxon>
        <taxon>Ruaniaceae</taxon>
        <taxon>Ruania</taxon>
    </lineage>
</organism>
<keyword evidence="5 7" id="KW-1133">Transmembrane helix</keyword>
<feature type="transmembrane region" description="Helical" evidence="7">
    <location>
        <begin position="123"/>
        <end position="145"/>
    </location>
</feature>
<dbReference type="InterPro" id="IPR000515">
    <property type="entry name" value="MetI-like"/>
</dbReference>
<dbReference type="CDD" id="cd06261">
    <property type="entry name" value="TM_PBP2"/>
    <property type="match status" value="1"/>
</dbReference>
<dbReference type="PANTHER" id="PTHR43744:SF6">
    <property type="entry name" value="ABC TRANSPORTER PERMEASE PROTEIN YESQ-RELATED"/>
    <property type="match status" value="1"/>
</dbReference>
<dbReference type="InterPro" id="IPR035906">
    <property type="entry name" value="MetI-like_sf"/>
</dbReference>
<dbReference type="Pfam" id="PF00528">
    <property type="entry name" value="BPD_transp_1"/>
    <property type="match status" value="1"/>
</dbReference>
<comment type="similarity">
    <text evidence="7">Belongs to the binding-protein-dependent transport system permease family.</text>
</comment>
<keyword evidence="10" id="KW-1185">Reference proteome</keyword>
<evidence type="ECO:0000259" key="8">
    <source>
        <dbReference type="PROSITE" id="PS50928"/>
    </source>
</evidence>
<dbReference type="PANTHER" id="PTHR43744">
    <property type="entry name" value="ABC TRANSPORTER PERMEASE PROTEIN MG189-RELATED-RELATED"/>
    <property type="match status" value="1"/>
</dbReference>
<evidence type="ECO:0000313" key="10">
    <source>
        <dbReference type="Proteomes" id="UP000593758"/>
    </source>
</evidence>
<keyword evidence="3" id="KW-1003">Cell membrane</keyword>
<evidence type="ECO:0000256" key="6">
    <source>
        <dbReference type="ARBA" id="ARBA00023136"/>
    </source>
</evidence>
<gene>
    <name evidence="9" type="ORF">IM660_16045</name>
</gene>
<evidence type="ECO:0000256" key="3">
    <source>
        <dbReference type="ARBA" id="ARBA00022475"/>
    </source>
</evidence>
<feature type="domain" description="ABC transmembrane type-1" evidence="8">
    <location>
        <begin position="86"/>
        <end position="278"/>
    </location>
</feature>
<dbReference type="PROSITE" id="PS50928">
    <property type="entry name" value="ABC_TM1"/>
    <property type="match status" value="1"/>
</dbReference>
<comment type="subcellular location">
    <subcellularLocation>
        <location evidence="1 7">Cell membrane</location>
        <topology evidence="1 7">Multi-pass membrane protein</topology>
    </subcellularLocation>
</comment>
<keyword evidence="6 7" id="KW-0472">Membrane</keyword>
<reference evidence="9 10" key="1">
    <citation type="submission" date="2020-10" db="EMBL/GenBank/DDBJ databases">
        <title>Haloactinobacterium sp. RN3S43, a bacterium isolated from saline soil.</title>
        <authorList>
            <person name="Sun J.-Q."/>
        </authorList>
    </citation>
    <scope>NUCLEOTIDE SEQUENCE [LARGE SCALE GENOMIC DNA]</scope>
    <source>
        <strain evidence="9 10">RN3S43</strain>
    </source>
</reference>
<dbReference type="AlphaFoldDB" id="A0A7M1SZ53"/>
<keyword evidence="2 7" id="KW-0813">Transport</keyword>
<proteinExistence type="inferred from homology"/>
<evidence type="ECO:0000313" key="9">
    <source>
        <dbReference type="EMBL" id="QOR72829.1"/>
    </source>
</evidence>
<dbReference type="Proteomes" id="UP000593758">
    <property type="component" value="Chromosome"/>
</dbReference>
<evidence type="ECO:0000256" key="2">
    <source>
        <dbReference type="ARBA" id="ARBA00022448"/>
    </source>
</evidence>
<feature type="transmembrane region" description="Helical" evidence="7">
    <location>
        <begin position="257"/>
        <end position="278"/>
    </location>
</feature>
<evidence type="ECO:0000256" key="4">
    <source>
        <dbReference type="ARBA" id="ARBA00022692"/>
    </source>
</evidence>
<feature type="transmembrane region" description="Helical" evidence="7">
    <location>
        <begin position="198"/>
        <end position="223"/>
    </location>
</feature>
<keyword evidence="4 7" id="KW-0812">Transmembrane</keyword>
<feature type="transmembrane region" description="Helical" evidence="7">
    <location>
        <begin position="20"/>
        <end position="41"/>
    </location>
</feature>
<dbReference type="KEGG" id="halt:IM660_16045"/>